<dbReference type="Proteomes" id="UP000257109">
    <property type="component" value="Unassembled WGS sequence"/>
</dbReference>
<proteinExistence type="predicted"/>
<dbReference type="AlphaFoldDB" id="A0A371F7C1"/>
<evidence type="ECO:0000313" key="2">
    <source>
        <dbReference type="Proteomes" id="UP000257109"/>
    </source>
</evidence>
<name>A0A371F7C1_MUCPR</name>
<protein>
    <submittedName>
        <fullName evidence="1">Uncharacterized protein</fullName>
    </submittedName>
</protein>
<feature type="non-terminal residue" evidence="1">
    <location>
        <position position="1"/>
    </location>
</feature>
<gene>
    <name evidence="1" type="ORF">CR513_46093</name>
</gene>
<reference evidence="1" key="1">
    <citation type="submission" date="2018-05" db="EMBL/GenBank/DDBJ databases">
        <title>Draft genome of Mucuna pruriens seed.</title>
        <authorList>
            <person name="Nnadi N.E."/>
            <person name="Vos R."/>
            <person name="Hasami M.H."/>
            <person name="Devisetty U.K."/>
            <person name="Aguiy J.C."/>
        </authorList>
    </citation>
    <scope>NUCLEOTIDE SEQUENCE [LARGE SCALE GENOMIC DNA]</scope>
    <source>
        <strain evidence="1">JCA_2017</strain>
    </source>
</reference>
<dbReference type="EMBL" id="QJKJ01010256">
    <property type="protein sequence ID" value="RDX74191.1"/>
    <property type="molecule type" value="Genomic_DNA"/>
</dbReference>
<accession>A0A371F7C1</accession>
<organism evidence="1 2">
    <name type="scientific">Mucuna pruriens</name>
    <name type="common">Velvet bean</name>
    <name type="synonym">Dolichos pruriens</name>
    <dbReference type="NCBI Taxonomy" id="157652"/>
    <lineage>
        <taxon>Eukaryota</taxon>
        <taxon>Viridiplantae</taxon>
        <taxon>Streptophyta</taxon>
        <taxon>Embryophyta</taxon>
        <taxon>Tracheophyta</taxon>
        <taxon>Spermatophyta</taxon>
        <taxon>Magnoliopsida</taxon>
        <taxon>eudicotyledons</taxon>
        <taxon>Gunneridae</taxon>
        <taxon>Pentapetalae</taxon>
        <taxon>rosids</taxon>
        <taxon>fabids</taxon>
        <taxon>Fabales</taxon>
        <taxon>Fabaceae</taxon>
        <taxon>Papilionoideae</taxon>
        <taxon>50 kb inversion clade</taxon>
        <taxon>NPAAA clade</taxon>
        <taxon>indigoferoid/millettioid clade</taxon>
        <taxon>Phaseoleae</taxon>
        <taxon>Mucuna</taxon>
    </lineage>
</organism>
<evidence type="ECO:0000313" key="1">
    <source>
        <dbReference type="EMBL" id="RDX74191.1"/>
    </source>
</evidence>
<comment type="caution">
    <text evidence="1">The sequence shown here is derived from an EMBL/GenBank/DDBJ whole genome shotgun (WGS) entry which is preliminary data.</text>
</comment>
<keyword evidence="2" id="KW-1185">Reference proteome</keyword>
<sequence>MPYTKYGMIPTFGDLMSHKIHILRKSRKHCKIWTIPARRIGANSLRTLYGHTELHIGLCWGGLPTGLSLIKPIIYRLK</sequence>